<evidence type="ECO:0000259" key="1">
    <source>
        <dbReference type="PROSITE" id="PS51184"/>
    </source>
</evidence>
<dbReference type="InterPro" id="IPR041667">
    <property type="entry name" value="Cupin_8"/>
</dbReference>
<gene>
    <name evidence="2" type="ORF">BD410DRAFT_825220</name>
</gene>
<dbReference type="Pfam" id="PF13621">
    <property type="entry name" value="Cupin_8"/>
    <property type="match status" value="1"/>
</dbReference>
<sequence length="438" mass="48984">MHDEHDNNAQRWAMEKLLDVVDSLSDEASTLRKNVGDYSAVLSKLVHDAHGQIRSHNHRSVPLCWRRLYTEASVVWSLLDLATRPEGPEALWRDAISRLDLAIVVAGAPGEGRLDLIIDAIERIQTTHLSFQTIHQVHPVTGVTETRTVQPLSSAYLPVPCLSKAPSLIAFRSTYSQAPFILRGFISEWPAASIHPWASKNYLRTVAGRGRVVPVEVGVDYRADDWTQKMMEWDDFLDYLLPNEPPQCVNANKVVYLAQHDLFKQFPSLRGDIVVPDYVYASLPSPVAFPKYQPPGNDDGLVCNVWLGPKGTISPAHIDPFFNFYAQVVGRKTVWLAPPYISAFMSAYTGSTSDTLAHPHNPAMNQTDGAMSNTSRIDVFADHTSSSNASEDIAAFRREVIPQAMRVTLEPGDLLFFPPGWWHAMRSEDTSFSVSMWF</sequence>
<dbReference type="InterPro" id="IPR003347">
    <property type="entry name" value="JmjC_dom"/>
</dbReference>
<organism evidence="2 3">
    <name type="scientific">Rickenella mellea</name>
    <dbReference type="NCBI Taxonomy" id="50990"/>
    <lineage>
        <taxon>Eukaryota</taxon>
        <taxon>Fungi</taxon>
        <taxon>Dikarya</taxon>
        <taxon>Basidiomycota</taxon>
        <taxon>Agaricomycotina</taxon>
        <taxon>Agaricomycetes</taxon>
        <taxon>Hymenochaetales</taxon>
        <taxon>Rickenellaceae</taxon>
        <taxon>Rickenella</taxon>
    </lineage>
</organism>
<dbReference type="Gene3D" id="2.60.120.650">
    <property type="entry name" value="Cupin"/>
    <property type="match status" value="1"/>
</dbReference>
<keyword evidence="3" id="KW-1185">Reference proteome</keyword>
<dbReference type="PANTHER" id="PTHR12461:SF94">
    <property type="entry name" value="JMJC DOMAIN-CONTAINING PROTEIN"/>
    <property type="match status" value="1"/>
</dbReference>
<dbReference type="VEuPathDB" id="FungiDB:BD410DRAFT_825220"/>
<reference evidence="2 3" key="1">
    <citation type="submission" date="2018-06" db="EMBL/GenBank/DDBJ databases">
        <title>A transcriptomic atlas of mushroom development highlights an independent origin of complex multicellularity.</title>
        <authorList>
            <consortium name="DOE Joint Genome Institute"/>
            <person name="Krizsan K."/>
            <person name="Almasi E."/>
            <person name="Merenyi Z."/>
            <person name="Sahu N."/>
            <person name="Viragh M."/>
            <person name="Koszo T."/>
            <person name="Mondo S."/>
            <person name="Kiss B."/>
            <person name="Balint B."/>
            <person name="Kues U."/>
            <person name="Barry K."/>
            <person name="Hegedus J.C."/>
            <person name="Henrissat B."/>
            <person name="Johnson J."/>
            <person name="Lipzen A."/>
            <person name="Ohm R."/>
            <person name="Nagy I."/>
            <person name="Pangilinan J."/>
            <person name="Yan J."/>
            <person name="Xiong Y."/>
            <person name="Grigoriev I.V."/>
            <person name="Hibbett D.S."/>
            <person name="Nagy L.G."/>
        </authorList>
    </citation>
    <scope>NUCLEOTIDE SEQUENCE [LARGE SCALE GENOMIC DNA]</scope>
    <source>
        <strain evidence="2 3">SZMC22713</strain>
    </source>
</reference>
<accession>A0A4Y7QJT6</accession>
<dbReference type="PANTHER" id="PTHR12461">
    <property type="entry name" value="HYPOXIA-INDUCIBLE FACTOR 1 ALPHA INHIBITOR-RELATED"/>
    <property type="match status" value="1"/>
</dbReference>
<dbReference type="STRING" id="50990.A0A4Y7QJT6"/>
<name>A0A4Y7QJT6_9AGAM</name>
<dbReference type="AlphaFoldDB" id="A0A4Y7QJT6"/>
<dbReference type="OrthoDB" id="47172at2759"/>
<dbReference type="EMBL" id="ML170159">
    <property type="protein sequence ID" value="TDL27616.1"/>
    <property type="molecule type" value="Genomic_DNA"/>
</dbReference>
<proteinExistence type="predicted"/>
<dbReference type="SUPFAM" id="SSF51197">
    <property type="entry name" value="Clavaminate synthase-like"/>
    <property type="match status" value="1"/>
</dbReference>
<feature type="domain" description="JmjC" evidence="1">
    <location>
        <begin position="255"/>
        <end position="438"/>
    </location>
</feature>
<protein>
    <submittedName>
        <fullName evidence="2">Clavaminate synthase-like protein</fullName>
    </submittedName>
</protein>
<dbReference type="PROSITE" id="PS51184">
    <property type="entry name" value="JMJC"/>
    <property type="match status" value="1"/>
</dbReference>
<evidence type="ECO:0000313" key="2">
    <source>
        <dbReference type="EMBL" id="TDL27616.1"/>
    </source>
</evidence>
<dbReference type="Proteomes" id="UP000294933">
    <property type="component" value="Unassembled WGS sequence"/>
</dbReference>
<evidence type="ECO:0000313" key="3">
    <source>
        <dbReference type="Proteomes" id="UP000294933"/>
    </source>
</evidence>